<evidence type="ECO:0000313" key="3">
    <source>
        <dbReference type="Proteomes" id="UP000785679"/>
    </source>
</evidence>
<accession>A0A8J8T025</accession>
<organism evidence="2 3">
    <name type="scientific">Halteria grandinella</name>
    <dbReference type="NCBI Taxonomy" id="5974"/>
    <lineage>
        <taxon>Eukaryota</taxon>
        <taxon>Sar</taxon>
        <taxon>Alveolata</taxon>
        <taxon>Ciliophora</taxon>
        <taxon>Intramacronucleata</taxon>
        <taxon>Spirotrichea</taxon>
        <taxon>Stichotrichia</taxon>
        <taxon>Sporadotrichida</taxon>
        <taxon>Halteriidae</taxon>
        <taxon>Halteria</taxon>
    </lineage>
</organism>
<evidence type="ECO:0008006" key="4">
    <source>
        <dbReference type="Google" id="ProtNLM"/>
    </source>
</evidence>
<sequence>MQASSSLYELRRASHAGSWYTANPAELDKELTSYLSSASQFPLPEGAKLKGLIGPHAGFSYSGPTAAWAYINIPPSHYKRVFLLGPSHHAYLSTCALTKSQYYQTPLGNIEIDREVTEQLHAGGGFQYMSQKVDEQEHSLEMHAPFIRKAFGEGVKLVPIMVGNLNAKSEQEYGERLAPYLADDQNIFIVSSDFCHWGSNFDYYHKEQGLEVHQSVEKLDRQGMQLIEDTNPEGFEEYLQKTDNTICGRHPIAVFLNAVRSYSLATFGSKVSDKIKTKFVKYAQSNKAMKKTDSSVSYASSITYFQ</sequence>
<dbReference type="OrthoDB" id="417112at2759"/>
<dbReference type="AlphaFoldDB" id="A0A8J8T025"/>
<dbReference type="PANTHER" id="PTHR11060">
    <property type="entry name" value="PROTEIN MEMO1"/>
    <property type="match status" value="1"/>
</dbReference>
<dbReference type="Proteomes" id="UP000785679">
    <property type="component" value="Unassembled WGS sequence"/>
</dbReference>
<dbReference type="PANTHER" id="PTHR11060:SF0">
    <property type="entry name" value="PROTEIN MEMO1"/>
    <property type="match status" value="1"/>
</dbReference>
<gene>
    <name evidence="2" type="ORF">FGO68_gene3987</name>
</gene>
<name>A0A8J8T025_HALGN</name>
<proteinExistence type="inferred from homology"/>
<dbReference type="CDD" id="cd07361">
    <property type="entry name" value="MEMO_like"/>
    <property type="match status" value="1"/>
</dbReference>
<dbReference type="Pfam" id="PF01875">
    <property type="entry name" value="Memo"/>
    <property type="match status" value="1"/>
</dbReference>
<protein>
    <recommendedName>
        <fullName evidence="4">MEMO1 family protein</fullName>
    </recommendedName>
</protein>
<reference evidence="2" key="1">
    <citation type="submission" date="2019-06" db="EMBL/GenBank/DDBJ databases">
        <authorList>
            <person name="Zheng W."/>
        </authorList>
    </citation>
    <scope>NUCLEOTIDE SEQUENCE</scope>
    <source>
        <strain evidence="2">QDHG01</strain>
    </source>
</reference>
<evidence type="ECO:0000256" key="1">
    <source>
        <dbReference type="ARBA" id="ARBA00006315"/>
    </source>
</evidence>
<dbReference type="NCBIfam" id="TIGR04336">
    <property type="entry name" value="AmmeMemoSam_B"/>
    <property type="match status" value="1"/>
</dbReference>
<dbReference type="InterPro" id="IPR002737">
    <property type="entry name" value="MEMO1_fam"/>
</dbReference>
<evidence type="ECO:0000313" key="2">
    <source>
        <dbReference type="EMBL" id="TNV76581.1"/>
    </source>
</evidence>
<dbReference type="Gene3D" id="3.40.830.10">
    <property type="entry name" value="LigB-like"/>
    <property type="match status" value="1"/>
</dbReference>
<comment type="similarity">
    <text evidence="1">Belongs to the MEMO1 family.</text>
</comment>
<keyword evidence="3" id="KW-1185">Reference proteome</keyword>
<dbReference type="EMBL" id="RRYP01013317">
    <property type="protein sequence ID" value="TNV76581.1"/>
    <property type="molecule type" value="Genomic_DNA"/>
</dbReference>
<dbReference type="HAMAP" id="MF_00055">
    <property type="entry name" value="MEMO1"/>
    <property type="match status" value="1"/>
</dbReference>
<comment type="caution">
    <text evidence="2">The sequence shown here is derived from an EMBL/GenBank/DDBJ whole genome shotgun (WGS) entry which is preliminary data.</text>
</comment>